<comment type="caution">
    <text evidence="1">The sequence shown here is derived from an EMBL/GenBank/DDBJ whole genome shotgun (WGS) entry which is preliminary data.</text>
</comment>
<name>A0A8H4ETT1_GIGMA</name>
<evidence type="ECO:0000313" key="2">
    <source>
        <dbReference type="Proteomes" id="UP000439903"/>
    </source>
</evidence>
<reference evidence="1 2" key="1">
    <citation type="journal article" date="2019" name="Environ. Microbiol.">
        <title>At the nexus of three kingdoms: the genome of the mycorrhizal fungus Gigaspora margarita provides insights into plant, endobacterial and fungal interactions.</title>
        <authorList>
            <person name="Venice F."/>
            <person name="Ghignone S."/>
            <person name="Salvioli di Fossalunga A."/>
            <person name="Amselem J."/>
            <person name="Novero M."/>
            <person name="Xianan X."/>
            <person name="Sedzielewska Toro K."/>
            <person name="Morin E."/>
            <person name="Lipzen A."/>
            <person name="Grigoriev I.V."/>
            <person name="Henrissat B."/>
            <person name="Martin F.M."/>
            <person name="Bonfante P."/>
        </authorList>
    </citation>
    <scope>NUCLEOTIDE SEQUENCE [LARGE SCALE GENOMIC DNA]</scope>
    <source>
        <strain evidence="1 2">BEG34</strain>
    </source>
</reference>
<dbReference type="OrthoDB" id="2426146at2759"/>
<gene>
    <name evidence="1" type="ORF">F8M41_020566</name>
</gene>
<evidence type="ECO:0000313" key="1">
    <source>
        <dbReference type="EMBL" id="KAF0553182.1"/>
    </source>
</evidence>
<sequence>MQEDLTKEAIEKNIRTLKTQLNGSSLHFADELSAALDGIESKLSWEMPLASGVLYSQSKEIEELGADENRKVPTPSFVAELCNKFIENISDDDITDVSIEELSHDNCMKESDEVLQEVTSRILEILETVWEAPAFSKRFIKSQSEGTYVTDVIVPIIRAALKNLPIKNSIFVSTAERQSIASKDRKGEYGKRPDVMLIAKYKNKTHELIYAECSRPINSDQFGILGVQVAAQILHLSVLIRDEDQIHRLYHLRSVEIPIHLTKNSQKLIDFVDTLLFTSEHNNR</sequence>
<keyword evidence="2" id="KW-1185">Reference proteome</keyword>
<dbReference type="Proteomes" id="UP000439903">
    <property type="component" value="Unassembled WGS sequence"/>
</dbReference>
<dbReference type="EMBL" id="WTPW01000058">
    <property type="protein sequence ID" value="KAF0553182.1"/>
    <property type="molecule type" value="Genomic_DNA"/>
</dbReference>
<organism evidence="1 2">
    <name type="scientific">Gigaspora margarita</name>
    <dbReference type="NCBI Taxonomy" id="4874"/>
    <lineage>
        <taxon>Eukaryota</taxon>
        <taxon>Fungi</taxon>
        <taxon>Fungi incertae sedis</taxon>
        <taxon>Mucoromycota</taxon>
        <taxon>Glomeromycotina</taxon>
        <taxon>Glomeromycetes</taxon>
        <taxon>Diversisporales</taxon>
        <taxon>Gigasporaceae</taxon>
        <taxon>Gigaspora</taxon>
    </lineage>
</organism>
<accession>A0A8H4ETT1</accession>
<protein>
    <submittedName>
        <fullName evidence="1">Uncharacterized protein</fullName>
    </submittedName>
</protein>
<dbReference type="AlphaFoldDB" id="A0A8H4ETT1"/>
<proteinExistence type="predicted"/>